<organism evidence="1 3">
    <name type="scientific">Haloarcula argentinensis</name>
    <dbReference type="NCBI Taxonomy" id="43776"/>
    <lineage>
        <taxon>Archaea</taxon>
        <taxon>Methanobacteriati</taxon>
        <taxon>Methanobacteriota</taxon>
        <taxon>Stenosarchaea group</taxon>
        <taxon>Halobacteria</taxon>
        <taxon>Halobacteriales</taxon>
        <taxon>Haloarculaceae</taxon>
        <taxon>Haloarcula</taxon>
    </lineage>
</organism>
<protein>
    <submittedName>
        <fullName evidence="1">Uncharacterized protein</fullName>
    </submittedName>
</protein>
<evidence type="ECO:0000313" key="3">
    <source>
        <dbReference type="Proteomes" id="UP000656367"/>
    </source>
</evidence>
<dbReference type="EMBL" id="JAMQCP010000005">
    <property type="protein sequence ID" value="MDS0255799.1"/>
    <property type="molecule type" value="Genomic_DNA"/>
</dbReference>
<proteinExistence type="predicted"/>
<dbReference type="AlphaFoldDB" id="A0A830FRM2"/>
<dbReference type="Proteomes" id="UP000656367">
    <property type="component" value="Unassembled WGS sequence"/>
</dbReference>
<reference evidence="2 4" key="3">
    <citation type="submission" date="2022-06" db="EMBL/GenBank/DDBJ databases">
        <title>Haloarcula sp. a new haloarchaeum isolate from saline soil.</title>
        <authorList>
            <person name="Strakova D."/>
            <person name="Galisteo C."/>
            <person name="Sanchez-Porro C."/>
            <person name="Ventosa A."/>
        </authorList>
    </citation>
    <scope>NUCLEOTIDE SEQUENCE [LARGE SCALE GENOMIC DNA]</scope>
    <source>
        <strain evidence="2 4">JCM 15760</strain>
    </source>
</reference>
<name>A0A830FRM2_HALAR</name>
<accession>A0A830FRM2</accession>
<dbReference type="EMBL" id="BMON01000007">
    <property type="protein sequence ID" value="GGM51391.1"/>
    <property type="molecule type" value="Genomic_DNA"/>
</dbReference>
<sequence>MAATEAQTVELHDGTELAVQYLGATGDDTAEFEVEPKAEDDTRRWRLEIQRTGGYEVVEAWEHGVAVDLDAPDWVHELVDRAV</sequence>
<reference evidence="1" key="1">
    <citation type="journal article" date="2014" name="Int. J. Syst. Evol. Microbiol.">
        <title>Complete genome sequence of Corynebacterium casei LMG S-19264T (=DSM 44701T), isolated from a smear-ripened cheese.</title>
        <authorList>
            <consortium name="US DOE Joint Genome Institute (JGI-PGF)"/>
            <person name="Walter F."/>
            <person name="Albersmeier A."/>
            <person name="Kalinowski J."/>
            <person name="Ruckert C."/>
        </authorList>
    </citation>
    <scope>NUCLEOTIDE SEQUENCE</scope>
    <source>
        <strain evidence="1">JCM 15759</strain>
    </source>
</reference>
<dbReference type="Proteomes" id="UP001248536">
    <property type="component" value="Unassembled WGS sequence"/>
</dbReference>
<dbReference type="RefSeq" id="WP_005532610.1">
    <property type="nucleotide sequence ID" value="NZ_BAABDY010000005.1"/>
</dbReference>
<comment type="caution">
    <text evidence="1">The sequence shown here is derived from an EMBL/GenBank/DDBJ whole genome shotgun (WGS) entry which is preliminary data.</text>
</comment>
<evidence type="ECO:0000313" key="1">
    <source>
        <dbReference type="EMBL" id="GGM51391.1"/>
    </source>
</evidence>
<keyword evidence="4" id="KW-1185">Reference proteome</keyword>
<evidence type="ECO:0000313" key="4">
    <source>
        <dbReference type="Proteomes" id="UP001248536"/>
    </source>
</evidence>
<evidence type="ECO:0000313" key="2">
    <source>
        <dbReference type="EMBL" id="MDS0255799.1"/>
    </source>
</evidence>
<gene>
    <name evidence="1" type="ORF">GCM10009006_35720</name>
    <name evidence="2" type="ORF">NC662_19020</name>
</gene>
<reference evidence="1" key="2">
    <citation type="submission" date="2020-09" db="EMBL/GenBank/DDBJ databases">
        <authorList>
            <person name="Sun Q."/>
            <person name="Ohkuma M."/>
        </authorList>
    </citation>
    <scope>NUCLEOTIDE SEQUENCE</scope>
    <source>
        <strain evidence="1">JCM 15759</strain>
    </source>
</reference>
<dbReference type="OrthoDB" id="275227at2157"/>